<dbReference type="EMBL" id="CP011452">
    <property type="protein sequence ID" value="AKH43927.1"/>
    <property type="molecule type" value="Genomic_DNA"/>
</dbReference>
<protein>
    <recommendedName>
        <fullName evidence="2">Potassium channel domain-containing protein</fullName>
    </recommendedName>
</protein>
<evidence type="ECO:0000313" key="3">
    <source>
        <dbReference type="EMBL" id="AKH43927.1"/>
    </source>
</evidence>
<feature type="domain" description="Potassium channel" evidence="2">
    <location>
        <begin position="56"/>
        <end position="127"/>
    </location>
</feature>
<dbReference type="PATRIC" id="fig|1267766.3.peg.2938"/>
<reference evidence="3" key="1">
    <citation type="submission" date="2015-05" db="EMBL/GenBank/DDBJ databases">
        <title>The complete genome of Altererythrobacter atlanticus strain 26DY36.</title>
        <authorList>
            <person name="Wu Y.-H."/>
            <person name="Cheng H."/>
            <person name="Wu X.-W."/>
        </authorList>
    </citation>
    <scope>NUCLEOTIDE SEQUENCE [LARGE SCALE GENOMIC DNA]</scope>
    <source>
        <strain evidence="3">26DY36</strain>
    </source>
</reference>
<feature type="transmembrane region" description="Helical" evidence="1">
    <location>
        <begin position="35"/>
        <end position="62"/>
    </location>
</feature>
<keyword evidence="1" id="KW-0812">Transmembrane</keyword>
<evidence type="ECO:0000256" key="1">
    <source>
        <dbReference type="SAM" id="Phobius"/>
    </source>
</evidence>
<dbReference type="KEGG" id="aay:WYH_02900"/>
<keyword evidence="1" id="KW-1133">Transmembrane helix</keyword>
<keyword evidence="1" id="KW-0472">Membrane</keyword>
<sequence>MIGFGLAVQALLGAWHLYGLRLIKKIRPVGDEHPHLGVLAAFWGLGILHFSEIVLGAAAYALALTIPAAGNISQVEGSQAAELLYFSGTTFTTLGLTHQQASGPIRLLVMLQSLGGFMLITWSATFVYTIWGELFRREG</sequence>
<dbReference type="Gene3D" id="1.10.287.70">
    <property type="match status" value="1"/>
</dbReference>
<dbReference type="InterPro" id="IPR013099">
    <property type="entry name" value="K_chnl_dom"/>
</dbReference>
<feature type="transmembrane region" description="Helical" evidence="1">
    <location>
        <begin position="107"/>
        <end position="131"/>
    </location>
</feature>
<organism evidence="3 4">
    <name type="scientific">Croceibacterium atlanticum</name>
    <dbReference type="NCBI Taxonomy" id="1267766"/>
    <lineage>
        <taxon>Bacteria</taxon>
        <taxon>Pseudomonadati</taxon>
        <taxon>Pseudomonadota</taxon>
        <taxon>Alphaproteobacteria</taxon>
        <taxon>Sphingomonadales</taxon>
        <taxon>Erythrobacteraceae</taxon>
        <taxon>Croceibacterium</taxon>
    </lineage>
</organism>
<keyword evidence="4" id="KW-1185">Reference proteome</keyword>
<evidence type="ECO:0000313" key="4">
    <source>
        <dbReference type="Proteomes" id="UP000034392"/>
    </source>
</evidence>
<dbReference type="SUPFAM" id="SSF81324">
    <property type="entry name" value="Voltage-gated potassium channels"/>
    <property type="match status" value="1"/>
</dbReference>
<proteinExistence type="predicted"/>
<evidence type="ECO:0000259" key="2">
    <source>
        <dbReference type="Pfam" id="PF07885"/>
    </source>
</evidence>
<dbReference type="Pfam" id="PF07885">
    <property type="entry name" value="Ion_trans_2"/>
    <property type="match status" value="1"/>
</dbReference>
<accession>A0A0F7KXJ6</accession>
<dbReference type="OrthoDB" id="2974133at2"/>
<dbReference type="AlphaFoldDB" id="A0A0F7KXJ6"/>
<name>A0A0F7KXJ6_9SPHN</name>
<gene>
    <name evidence="3" type="ORF">WYH_02900</name>
</gene>
<dbReference type="Proteomes" id="UP000034392">
    <property type="component" value="Chromosome"/>
</dbReference>
<dbReference type="RefSeq" id="WP_046904364.1">
    <property type="nucleotide sequence ID" value="NZ_CP011452.2"/>
</dbReference>